<evidence type="ECO:0000256" key="1">
    <source>
        <dbReference type="SAM" id="SignalP"/>
    </source>
</evidence>
<accession>A0ABQ1HPK5</accession>
<proteinExistence type="predicted"/>
<evidence type="ECO:0000313" key="3">
    <source>
        <dbReference type="Proteomes" id="UP000623419"/>
    </source>
</evidence>
<dbReference type="RefSeq" id="WP_188664348.1">
    <property type="nucleotide sequence ID" value="NZ_BMKC01000003.1"/>
</dbReference>
<sequence>MGWIRGILSSLLLMLALPAEACSCGPDGYWDTLEKRIDKADRVALVRIEFAYLRALPAEHWYAPHETPTVEAPQGFGATRYGFREIERLKGEGLELPVILNENASNCARRLQLGTYVLILAEPGTSEVWHRMCLPHEIEDLGPVLAFQREWLKGVRAYISGRSPIHACDNFAVPPKALDKVCHERRLEHRNAGLRELRPVFAPLRRPRQ</sequence>
<gene>
    <name evidence="2" type="ORF">GCM10011521_23140</name>
</gene>
<protein>
    <submittedName>
        <fullName evidence="2">Uncharacterized protein</fullName>
    </submittedName>
</protein>
<dbReference type="Proteomes" id="UP000623419">
    <property type="component" value="Unassembled WGS sequence"/>
</dbReference>
<feature type="signal peptide" evidence="1">
    <location>
        <begin position="1"/>
        <end position="21"/>
    </location>
</feature>
<keyword evidence="3" id="KW-1185">Reference proteome</keyword>
<reference evidence="3" key="1">
    <citation type="journal article" date="2019" name="Int. J. Syst. Evol. Microbiol.">
        <title>The Global Catalogue of Microorganisms (GCM) 10K type strain sequencing project: providing services to taxonomists for standard genome sequencing and annotation.</title>
        <authorList>
            <consortium name="The Broad Institute Genomics Platform"/>
            <consortium name="The Broad Institute Genome Sequencing Center for Infectious Disease"/>
            <person name="Wu L."/>
            <person name="Ma J."/>
        </authorList>
    </citation>
    <scope>NUCLEOTIDE SEQUENCE [LARGE SCALE GENOMIC DNA]</scope>
    <source>
        <strain evidence="3">CGMCC 1.15905</strain>
    </source>
</reference>
<evidence type="ECO:0000313" key="2">
    <source>
        <dbReference type="EMBL" id="GGA84131.1"/>
    </source>
</evidence>
<organism evidence="2 3">
    <name type="scientific">Arenimonas soli</name>
    <dbReference type="NCBI Taxonomy" id="2269504"/>
    <lineage>
        <taxon>Bacteria</taxon>
        <taxon>Pseudomonadati</taxon>
        <taxon>Pseudomonadota</taxon>
        <taxon>Gammaproteobacteria</taxon>
        <taxon>Lysobacterales</taxon>
        <taxon>Lysobacteraceae</taxon>
        <taxon>Arenimonas</taxon>
    </lineage>
</organism>
<keyword evidence="1" id="KW-0732">Signal</keyword>
<name>A0ABQ1HPK5_9GAMM</name>
<comment type="caution">
    <text evidence="2">The sequence shown here is derived from an EMBL/GenBank/DDBJ whole genome shotgun (WGS) entry which is preliminary data.</text>
</comment>
<dbReference type="EMBL" id="BMKC01000003">
    <property type="protein sequence ID" value="GGA84131.1"/>
    <property type="molecule type" value="Genomic_DNA"/>
</dbReference>
<feature type="chain" id="PRO_5045161411" evidence="1">
    <location>
        <begin position="22"/>
        <end position="209"/>
    </location>
</feature>